<accession>A0ABS2K2F6</accession>
<sequence>MYCLCSDASHDDIMSKQQLDPLPFHLMIDAYTKCAEGCGSCIEALRERFEMEYSDAHGATSVEAA</sequence>
<evidence type="ECO:0008006" key="3">
    <source>
        <dbReference type="Google" id="ProtNLM"/>
    </source>
</evidence>
<keyword evidence="2" id="KW-1185">Reference proteome</keyword>
<gene>
    <name evidence="1" type="ORF">ISP19_08500</name>
</gene>
<reference evidence="1" key="1">
    <citation type="submission" date="2020-10" db="EMBL/GenBank/DDBJ databases">
        <title>Phylogeny of dyella-like bacteria.</title>
        <authorList>
            <person name="Fu J."/>
        </authorList>
    </citation>
    <scope>NUCLEOTIDE SEQUENCE</scope>
    <source>
        <strain evidence="1">DHOC52</strain>
    </source>
</reference>
<evidence type="ECO:0000313" key="2">
    <source>
        <dbReference type="Proteomes" id="UP001430149"/>
    </source>
</evidence>
<protein>
    <recommendedName>
        <fullName evidence="3">BFD-like [2Fe-2S]-binding domain-containing protein</fullName>
    </recommendedName>
</protein>
<comment type="caution">
    <text evidence="1">The sequence shown here is derived from an EMBL/GenBank/DDBJ whole genome shotgun (WGS) entry which is preliminary data.</text>
</comment>
<dbReference type="Proteomes" id="UP001430149">
    <property type="component" value="Unassembled WGS sequence"/>
</dbReference>
<evidence type="ECO:0000313" key="1">
    <source>
        <dbReference type="EMBL" id="MBM7125417.1"/>
    </source>
</evidence>
<name>A0ABS2K2F6_9GAMM</name>
<dbReference type="EMBL" id="JADIKE010000034">
    <property type="protein sequence ID" value="MBM7125417.1"/>
    <property type="molecule type" value="Genomic_DNA"/>
</dbReference>
<proteinExistence type="predicted"/>
<organism evidence="1 2">
    <name type="scientific">Dyella flava</name>
    <dbReference type="NCBI Taxonomy" id="1920170"/>
    <lineage>
        <taxon>Bacteria</taxon>
        <taxon>Pseudomonadati</taxon>
        <taxon>Pseudomonadota</taxon>
        <taxon>Gammaproteobacteria</taxon>
        <taxon>Lysobacterales</taxon>
        <taxon>Rhodanobacteraceae</taxon>
        <taxon>Dyella</taxon>
    </lineage>
</organism>